<proteinExistence type="predicted"/>
<gene>
    <name evidence="2" type="ORF">EJ03DRAFT_221026</name>
</gene>
<keyword evidence="3" id="KW-1185">Reference proteome</keyword>
<sequence>MACCCETYTWFVLQLHMLVFAESASCAQENTCLVPKPGQVLKSSRKERVIGSAFEAGLPFLIGSSGLSFLHAGDDLGALPTQSPSPHKCPGVCRVQTRQKCSVPGWYDGRRVPRKLKHRGGCRRPSDGKQFVRS</sequence>
<evidence type="ECO:0000256" key="1">
    <source>
        <dbReference type="SAM" id="SignalP"/>
    </source>
</evidence>
<keyword evidence="1" id="KW-0732">Signal</keyword>
<organism evidence="2 3">
    <name type="scientific">Teratosphaeria nubilosa</name>
    <dbReference type="NCBI Taxonomy" id="161662"/>
    <lineage>
        <taxon>Eukaryota</taxon>
        <taxon>Fungi</taxon>
        <taxon>Dikarya</taxon>
        <taxon>Ascomycota</taxon>
        <taxon>Pezizomycotina</taxon>
        <taxon>Dothideomycetes</taxon>
        <taxon>Dothideomycetidae</taxon>
        <taxon>Mycosphaerellales</taxon>
        <taxon>Teratosphaeriaceae</taxon>
        <taxon>Teratosphaeria</taxon>
    </lineage>
</organism>
<dbReference type="Proteomes" id="UP000799436">
    <property type="component" value="Unassembled WGS sequence"/>
</dbReference>
<evidence type="ECO:0008006" key="4">
    <source>
        <dbReference type="Google" id="ProtNLM"/>
    </source>
</evidence>
<name>A0A6G1KX61_9PEZI</name>
<evidence type="ECO:0000313" key="3">
    <source>
        <dbReference type="Proteomes" id="UP000799436"/>
    </source>
</evidence>
<dbReference type="AlphaFoldDB" id="A0A6G1KX61"/>
<feature type="chain" id="PRO_5026141702" description="Secreted protein" evidence="1">
    <location>
        <begin position="28"/>
        <end position="134"/>
    </location>
</feature>
<protein>
    <recommendedName>
        <fullName evidence="4">Secreted protein</fullName>
    </recommendedName>
</protein>
<feature type="signal peptide" evidence="1">
    <location>
        <begin position="1"/>
        <end position="27"/>
    </location>
</feature>
<reference evidence="2" key="1">
    <citation type="journal article" date="2020" name="Stud. Mycol.">
        <title>101 Dothideomycetes genomes: a test case for predicting lifestyles and emergence of pathogens.</title>
        <authorList>
            <person name="Haridas S."/>
            <person name="Albert R."/>
            <person name="Binder M."/>
            <person name="Bloem J."/>
            <person name="Labutti K."/>
            <person name="Salamov A."/>
            <person name="Andreopoulos B."/>
            <person name="Baker S."/>
            <person name="Barry K."/>
            <person name="Bills G."/>
            <person name="Bluhm B."/>
            <person name="Cannon C."/>
            <person name="Castanera R."/>
            <person name="Culley D."/>
            <person name="Daum C."/>
            <person name="Ezra D."/>
            <person name="Gonzalez J."/>
            <person name="Henrissat B."/>
            <person name="Kuo A."/>
            <person name="Liang C."/>
            <person name="Lipzen A."/>
            <person name="Lutzoni F."/>
            <person name="Magnuson J."/>
            <person name="Mondo S."/>
            <person name="Nolan M."/>
            <person name="Ohm R."/>
            <person name="Pangilinan J."/>
            <person name="Park H.-J."/>
            <person name="Ramirez L."/>
            <person name="Alfaro M."/>
            <person name="Sun H."/>
            <person name="Tritt A."/>
            <person name="Yoshinaga Y."/>
            <person name="Zwiers L.-H."/>
            <person name="Turgeon B."/>
            <person name="Goodwin S."/>
            <person name="Spatafora J."/>
            <person name="Crous P."/>
            <person name="Grigoriev I."/>
        </authorList>
    </citation>
    <scope>NUCLEOTIDE SEQUENCE</scope>
    <source>
        <strain evidence="2">CBS 116005</strain>
    </source>
</reference>
<accession>A0A6G1KX61</accession>
<dbReference type="EMBL" id="ML995903">
    <property type="protein sequence ID" value="KAF2765000.1"/>
    <property type="molecule type" value="Genomic_DNA"/>
</dbReference>
<evidence type="ECO:0000313" key="2">
    <source>
        <dbReference type="EMBL" id="KAF2765000.1"/>
    </source>
</evidence>